<dbReference type="GO" id="GO:0016874">
    <property type="term" value="F:ligase activity"/>
    <property type="evidence" value="ECO:0007669"/>
    <property type="project" value="UniProtKB-KW"/>
</dbReference>
<evidence type="ECO:0000313" key="1">
    <source>
        <dbReference type="EMBL" id="MBM7583816.1"/>
    </source>
</evidence>
<keyword evidence="2" id="KW-1185">Reference proteome</keyword>
<name>A0ABS2N7I7_9BACI</name>
<sequence length="167" mass="19734">MKRSICLFPKFTNEDRIHKWREKYDPLHQLIPPHITLVFPFESDYSSNKLIKHVQQTLKGFKPINIRLQGITGEGKQYVFLNVKRGSDQIIELHDRLYSGLLKKYLNRTVTYNPHLTIGRIKNTEKFDTILEETSREETVFCSNITEIICEKISNDEKSIIEFKHLL</sequence>
<gene>
    <name evidence="1" type="ORF">JOC86_000353</name>
</gene>
<dbReference type="PANTHER" id="PTHR40037:SF1">
    <property type="entry name" value="PHOSPHOESTERASE SAOUHSC_00951-RELATED"/>
    <property type="match status" value="1"/>
</dbReference>
<dbReference type="Gene3D" id="3.90.1140.10">
    <property type="entry name" value="Cyclic phosphodiesterase"/>
    <property type="match status" value="1"/>
</dbReference>
<dbReference type="PANTHER" id="PTHR40037">
    <property type="entry name" value="PHOSPHOESTERASE YJCG-RELATED"/>
    <property type="match status" value="1"/>
</dbReference>
<reference evidence="1 2" key="1">
    <citation type="submission" date="2021-01" db="EMBL/GenBank/DDBJ databases">
        <title>Genomic Encyclopedia of Type Strains, Phase IV (KMG-IV): sequencing the most valuable type-strain genomes for metagenomic binning, comparative biology and taxonomic classification.</title>
        <authorList>
            <person name="Goeker M."/>
        </authorList>
    </citation>
    <scope>NUCLEOTIDE SEQUENCE [LARGE SCALE GENOMIC DNA]</scope>
    <source>
        <strain evidence="1 2">DSM 24834</strain>
    </source>
</reference>
<proteinExistence type="predicted"/>
<dbReference type="InterPro" id="IPR050580">
    <property type="entry name" value="2H_phosphoesterase_YjcG-like"/>
</dbReference>
<organism evidence="1 2">
    <name type="scientific">Rossellomorea pakistanensis</name>
    <dbReference type="NCBI Taxonomy" id="992288"/>
    <lineage>
        <taxon>Bacteria</taxon>
        <taxon>Bacillati</taxon>
        <taxon>Bacillota</taxon>
        <taxon>Bacilli</taxon>
        <taxon>Bacillales</taxon>
        <taxon>Bacillaceae</taxon>
        <taxon>Rossellomorea</taxon>
    </lineage>
</organism>
<dbReference type="RefSeq" id="WP_205168046.1">
    <property type="nucleotide sequence ID" value="NZ_JAFBDZ010000001.1"/>
</dbReference>
<dbReference type="SUPFAM" id="SSF55144">
    <property type="entry name" value="LigT-like"/>
    <property type="match status" value="1"/>
</dbReference>
<comment type="caution">
    <text evidence="1">The sequence shown here is derived from an EMBL/GenBank/DDBJ whole genome shotgun (WGS) entry which is preliminary data.</text>
</comment>
<accession>A0ABS2N7I7</accession>
<evidence type="ECO:0000313" key="2">
    <source>
        <dbReference type="Proteomes" id="UP001646157"/>
    </source>
</evidence>
<protein>
    <submittedName>
        <fullName evidence="1">2'-5' RNA ligase</fullName>
    </submittedName>
</protein>
<dbReference type="Proteomes" id="UP001646157">
    <property type="component" value="Unassembled WGS sequence"/>
</dbReference>
<dbReference type="Pfam" id="PF13563">
    <property type="entry name" value="2_5_RNA_ligase2"/>
    <property type="match status" value="1"/>
</dbReference>
<dbReference type="InterPro" id="IPR009097">
    <property type="entry name" value="Cyclic_Pdiesterase"/>
</dbReference>
<keyword evidence="1" id="KW-0436">Ligase</keyword>
<dbReference type="EMBL" id="JAFBDZ010000001">
    <property type="protein sequence ID" value="MBM7583816.1"/>
    <property type="molecule type" value="Genomic_DNA"/>
</dbReference>